<comment type="caution">
    <text evidence="1">The sequence shown here is derived from an EMBL/GenBank/DDBJ whole genome shotgun (WGS) entry which is preliminary data.</text>
</comment>
<sequence length="257" mass="27937">MKCNKKPVAVMLVLMLTVALLLSGCQQKADKTTFSATIMRVDDQAVLVRPSQDSGEYKSADLILVGLSNAELTDAKGNPVDFSALSVGLKVDITYGGVILESYPAQINDCTKLVAYVGQTQLPNPMIAFDTPDFRFVAGFALEGMPDSIKTDGVWLIAGKTAQLDVSTTDDVEGMLRCAKNTGEDISGLYGISFDTQTFKRFDDVTAEISYTENGKALACWQRDGYEFVLWFPEIETDTFITLAQSVISGIKATESF</sequence>
<evidence type="ECO:0000313" key="1">
    <source>
        <dbReference type="EMBL" id="MPM68201.1"/>
    </source>
</evidence>
<dbReference type="AlphaFoldDB" id="A0A645BUA4"/>
<dbReference type="EMBL" id="VSSQ01022121">
    <property type="protein sequence ID" value="MPM68201.1"/>
    <property type="molecule type" value="Genomic_DNA"/>
</dbReference>
<protein>
    <submittedName>
        <fullName evidence="1">Uncharacterized protein</fullName>
    </submittedName>
</protein>
<proteinExistence type="predicted"/>
<accession>A0A645BUA4</accession>
<gene>
    <name evidence="1" type="ORF">SDC9_115132</name>
</gene>
<dbReference type="PROSITE" id="PS51257">
    <property type="entry name" value="PROKAR_LIPOPROTEIN"/>
    <property type="match status" value="1"/>
</dbReference>
<name>A0A645BUA4_9ZZZZ</name>
<reference evidence="1" key="1">
    <citation type="submission" date="2019-08" db="EMBL/GenBank/DDBJ databases">
        <authorList>
            <person name="Kucharzyk K."/>
            <person name="Murdoch R.W."/>
            <person name="Higgins S."/>
            <person name="Loffler F."/>
        </authorList>
    </citation>
    <scope>NUCLEOTIDE SEQUENCE</scope>
</reference>
<organism evidence="1">
    <name type="scientific">bioreactor metagenome</name>
    <dbReference type="NCBI Taxonomy" id="1076179"/>
    <lineage>
        <taxon>unclassified sequences</taxon>
        <taxon>metagenomes</taxon>
        <taxon>ecological metagenomes</taxon>
    </lineage>
</organism>